<dbReference type="AlphaFoldDB" id="A0A0D6M9V3"/>
<evidence type="ECO:0000313" key="2">
    <source>
        <dbReference type="EMBL" id="EPB79241.1"/>
    </source>
</evidence>
<accession>A0A0D6M9V3</accession>
<reference evidence="2 3" key="1">
    <citation type="submission" date="2013-05" db="EMBL/GenBank/DDBJ databases">
        <title>Draft genome of the parasitic nematode Anyclostoma ceylanicum.</title>
        <authorList>
            <person name="Mitreva M."/>
        </authorList>
    </citation>
    <scope>NUCLEOTIDE SEQUENCE [LARGE SCALE GENOMIC DNA]</scope>
</reference>
<sequence length="795" mass="91820">MEADLDGDEALKQSLGQFAAEELASLLYTQNVTSECEEIKLQKAVDSIVLLGTFATVEAKQYLSRKINNLCSNTNFFEVTFEVAAPAKGKFQLGKIYYERPASTEILPVLAANRMFQAHKTRWYRWMLRRKKDELMKVSPLLYLITTLGCVYIVVYVVFVGIIDVAPLQKLAIKMALDEESIDLFDYCPFEYPDPWDGSIAKYIDVKHGFKTDCPSNNDFQPITEVHSGSVLLKKGYERFKCKARCIFYMADRKYTASEWKTIEKTKFPCDFIETDCKFQNDTKKFIHMRIEEKKSPIQMPALKREQYPDVHLIVLDSVASSHLIRYVSFQKALPRTVNILLNGMEAVQFRKFNKVGSNSRPNGFAALLGKTTEPVVRTLMKLKTIEPDLDYTKFCSNYLDNKTYIPAIYGSAGYKTFDAEDYVATLMYYPNCRGLKYNALDHYYRFNFETSEEQGENEMTEMTFRDEYVAAWGRADAQEEIEPRGACSMVENRQFYLRVREDKELSNTHEKGSCRGSVDNILEFLDSPKFSLSWIVDLTHDDTSGLYRGDYALYDFFFKNRNAEAYTSFGYNEQNNPFLYVVVPKHLRNTKISEQLQQNSKEIVTPHDLHATFKDILYFQPTLNFTEVGFKAFDEKSRGSSLLRRFQAGKRRNCRTLPIPFEYCICQYEKKDVTDEALKQSLGQFAVKQLASFLETQNVTSRCEEITLQKVEAKQYLSTKINNLGNNTDFFEVIFEVAAPAKGKFQIPIRKEHGHLNLEGALFKRMDRYGKNGDCMKNDLLRPYCTCKNDTVSH</sequence>
<feature type="transmembrane region" description="Helical" evidence="1">
    <location>
        <begin position="141"/>
        <end position="163"/>
    </location>
</feature>
<proteinExistence type="predicted"/>
<protein>
    <submittedName>
        <fullName evidence="2">Uncharacterized protein</fullName>
    </submittedName>
</protein>
<dbReference type="Pfam" id="PF02995">
    <property type="entry name" value="DUF229"/>
    <property type="match status" value="2"/>
</dbReference>
<gene>
    <name evidence="2" type="ORF">ANCCEY_01664</name>
</gene>
<dbReference type="PANTHER" id="PTHR10974:SF75">
    <property type="entry name" value="SULFATASE DOMAIN-CONTAINING PROTEIN"/>
    <property type="match status" value="1"/>
</dbReference>
<keyword evidence="1" id="KW-0812">Transmembrane</keyword>
<keyword evidence="1" id="KW-0472">Membrane</keyword>
<dbReference type="GO" id="GO:0005615">
    <property type="term" value="C:extracellular space"/>
    <property type="evidence" value="ECO:0007669"/>
    <property type="project" value="TreeGrafter"/>
</dbReference>
<evidence type="ECO:0000313" key="3">
    <source>
        <dbReference type="Proteomes" id="UP000054495"/>
    </source>
</evidence>
<organism evidence="2 3">
    <name type="scientific">Ancylostoma ceylanicum</name>
    <dbReference type="NCBI Taxonomy" id="53326"/>
    <lineage>
        <taxon>Eukaryota</taxon>
        <taxon>Metazoa</taxon>
        <taxon>Ecdysozoa</taxon>
        <taxon>Nematoda</taxon>
        <taxon>Chromadorea</taxon>
        <taxon>Rhabditida</taxon>
        <taxon>Rhabditina</taxon>
        <taxon>Rhabditomorpha</taxon>
        <taxon>Strongyloidea</taxon>
        <taxon>Ancylostomatidae</taxon>
        <taxon>Ancylostomatinae</taxon>
        <taxon>Ancylostoma</taxon>
    </lineage>
</organism>
<evidence type="ECO:0000256" key="1">
    <source>
        <dbReference type="SAM" id="Phobius"/>
    </source>
</evidence>
<keyword evidence="1" id="KW-1133">Transmembrane helix</keyword>
<dbReference type="EMBL" id="KE124797">
    <property type="protein sequence ID" value="EPB79241.1"/>
    <property type="molecule type" value="Genomic_DNA"/>
</dbReference>
<dbReference type="InterPro" id="IPR004245">
    <property type="entry name" value="DUF229"/>
</dbReference>
<keyword evidence="3" id="KW-1185">Reference proteome</keyword>
<dbReference type="Proteomes" id="UP000054495">
    <property type="component" value="Unassembled WGS sequence"/>
</dbReference>
<dbReference type="PANTHER" id="PTHR10974">
    <property type="entry name" value="FI08016P-RELATED"/>
    <property type="match status" value="1"/>
</dbReference>
<name>A0A0D6M9V3_9BILA</name>